<proteinExistence type="predicted"/>
<evidence type="ECO:0000256" key="2">
    <source>
        <dbReference type="SAM" id="Phobius"/>
    </source>
</evidence>
<sequence length="205" mass="20790">MKHSLLALTVASAVSVTAVQAPVAWSEETQQAAPDKANSSGSSDGEELSPAAIAGITLGVLAAVGAGAAFAVSQGLIPNVDPKVVAGLTGLSSTVPGLAALGFGGASINKCSPQAFDAAMPGWPGVTGTTVLYCEGQWAVAGQKQSDWIVPFERKGDRWVALLPDGTSKRGLNSACYNGDALRGRGAPQQFVDKIRVCAPDEIGR</sequence>
<evidence type="ECO:0000256" key="3">
    <source>
        <dbReference type="SAM" id="SignalP"/>
    </source>
</evidence>
<feature type="region of interest" description="Disordered" evidence="1">
    <location>
        <begin position="27"/>
        <end position="46"/>
    </location>
</feature>
<evidence type="ECO:0008006" key="6">
    <source>
        <dbReference type="Google" id="ProtNLM"/>
    </source>
</evidence>
<dbReference type="RefSeq" id="WP_252931325.1">
    <property type="nucleotide sequence ID" value="NZ_JAEUWV010000005.1"/>
</dbReference>
<comment type="caution">
    <text evidence="4">The sequence shown here is derived from an EMBL/GenBank/DDBJ whole genome shotgun (WGS) entry which is preliminary data.</text>
</comment>
<accession>A0AAW5HXH9</accession>
<feature type="transmembrane region" description="Helical" evidence="2">
    <location>
        <begin position="84"/>
        <end position="106"/>
    </location>
</feature>
<protein>
    <recommendedName>
        <fullName evidence="6">Secreted protein</fullName>
    </recommendedName>
</protein>
<name>A0AAW5HXH9_9CORY</name>
<gene>
    <name evidence="4" type="ORF">JMN37_05675</name>
</gene>
<keyword evidence="3" id="KW-0732">Signal</keyword>
<dbReference type="EMBL" id="JAEUWV010000005">
    <property type="protein sequence ID" value="MCO6394466.1"/>
    <property type="molecule type" value="Genomic_DNA"/>
</dbReference>
<feature type="chain" id="PRO_5043588245" description="Secreted protein" evidence="3">
    <location>
        <begin position="22"/>
        <end position="205"/>
    </location>
</feature>
<keyword evidence="2" id="KW-0472">Membrane</keyword>
<evidence type="ECO:0000313" key="4">
    <source>
        <dbReference type="EMBL" id="MCO6394466.1"/>
    </source>
</evidence>
<evidence type="ECO:0000313" key="5">
    <source>
        <dbReference type="Proteomes" id="UP001205920"/>
    </source>
</evidence>
<dbReference type="AlphaFoldDB" id="A0AAW5HXH9"/>
<organism evidence="4 5">
    <name type="scientific">Corynebacterium lipophilum</name>
    <dbReference type="NCBI Taxonomy" id="2804918"/>
    <lineage>
        <taxon>Bacteria</taxon>
        <taxon>Bacillati</taxon>
        <taxon>Actinomycetota</taxon>
        <taxon>Actinomycetes</taxon>
        <taxon>Mycobacteriales</taxon>
        <taxon>Corynebacteriaceae</taxon>
        <taxon>Corynebacterium</taxon>
    </lineage>
</organism>
<feature type="compositionally biased region" description="Polar residues" evidence="1">
    <location>
        <begin position="27"/>
        <end position="43"/>
    </location>
</feature>
<keyword evidence="2" id="KW-1133">Transmembrane helix</keyword>
<keyword evidence="2" id="KW-0812">Transmembrane</keyword>
<keyword evidence="5" id="KW-1185">Reference proteome</keyword>
<reference evidence="4 5" key="1">
    <citation type="submission" date="2021-01" db="EMBL/GenBank/DDBJ databases">
        <title>Identification and Characterization of Corynebacterium sp.</title>
        <authorList>
            <person name="Luo Q."/>
            <person name="Qu P."/>
            <person name="Chen Q."/>
        </authorList>
    </citation>
    <scope>NUCLEOTIDE SEQUENCE [LARGE SCALE GENOMIC DNA]</scope>
    <source>
        <strain evidence="4 5">MC-18</strain>
    </source>
</reference>
<dbReference type="Proteomes" id="UP001205920">
    <property type="component" value="Unassembled WGS sequence"/>
</dbReference>
<feature type="transmembrane region" description="Helical" evidence="2">
    <location>
        <begin position="50"/>
        <end position="72"/>
    </location>
</feature>
<feature type="signal peptide" evidence="3">
    <location>
        <begin position="1"/>
        <end position="21"/>
    </location>
</feature>
<evidence type="ECO:0000256" key="1">
    <source>
        <dbReference type="SAM" id="MobiDB-lite"/>
    </source>
</evidence>